<keyword evidence="2" id="KW-1185">Reference proteome</keyword>
<dbReference type="Proteomes" id="UP000290545">
    <property type="component" value="Unassembled WGS sequence"/>
</dbReference>
<sequence length="96" mass="10846">MKTFAGVFMSLFAEEYNINIIDEPEAFLHPPQALLLGQMMGRELDSDKQLFIATVSLTHYMFYYQSKKGSAEVIGKLEVLTRGYPTCGFLIIISLC</sequence>
<comment type="caution">
    <text evidence="1">The sequence shown here is derived from an EMBL/GenBank/DDBJ whole genome shotgun (WGS) entry which is preliminary data.</text>
</comment>
<protein>
    <submittedName>
        <fullName evidence="1">Uncharacterized protein</fullName>
    </submittedName>
</protein>
<accession>A0A4Q1DB51</accession>
<proteinExistence type="predicted"/>
<dbReference type="EMBL" id="SDHZ01000001">
    <property type="protein sequence ID" value="RXK86005.1"/>
    <property type="molecule type" value="Genomic_DNA"/>
</dbReference>
<dbReference type="OrthoDB" id="9792800at2"/>
<name>A0A4Q1DB51_9BACT</name>
<evidence type="ECO:0000313" key="2">
    <source>
        <dbReference type="Proteomes" id="UP000290545"/>
    </source>
</evidence>
<organism evidence="1 2">
    <name type="scientific">Filimonas effusa</name>
    <dbReference type="NCBI Taxonomy" id="2508721"/>
    <lineage>
        <taxon>Bacteria</taxon>
        <taxon>Pseudomonadati</taxon>
        <taxon>Bacteroidota</taxon>
        <taxon>Chitinophagia</taxon>
        <taxon>Chitinophagales</taxon>
        <taxon>Chitinophagaceae</taxon>
        <taxon>Filimonas</taxon>
    </lineage>
</organism>
<gene>
    <name evidence="1" type="ORF">ESB13_04125</name>
</gene>
<dbReference type="AlphaFoldDB" id="A0A4Q1DB51"/>
<reference evidence="1 2" key="1">
    <citation type="submission" date="2019-01" db="EMBL/GenBank/DDBJ databases">
        <title>Filimonas sp. strain TTM-71.</title>
        <authorList>
            <person name="Chen W.-M."/>
        </authorList>
    </citation>
    <scope>NUCLEOTIDE SEQUENCE [LARGE SCALE GENOMIC DNA]</scope>
    <source>
        <strain evidence="1 2">TTM-71</strain>
    </source>
</reference>
<evidence type="ECO:0000313" key="1">
    <source>
        <dbReference type="EMBL" id="RXK86005.1"/>
    </source>
</evidence>